<dbReference type="InterPro" id="IPR022742">
    <property type="entry name" value="Hydrolase_4"/>
</dbReference>
<dbReference type="SUPFAM" id="SSF53474">
    <property type="entry name" value="alpha/beta-Hydrolases"/>
    <property type="match status" value="1"/>
</dbReference>
<evidence type="ECO:0000313" key="4">
    <source>
        <dbReference type="Proteomes" id="UP001501581"/>
    </source>
</evidence>
<dbReference type="EMBL" id="BAAALG010000004">
    <property type="protein sequence ID" value="GAA1097485.1"/>
    <property type="molecule type" value="Genomic_DNA"/>
</dbReference>
<keyword evidence="3" id="KW-0378">Hydrolase</keyword>
<evidence type="ECO:0000259" key="2">
    <source>
        <dbReference type="Pfam" id="PF12146"/>
    </source>
</evidence>
<protein>
    <submittedName>
        <fullName evidence="3">Alpha/beta hydrolase</fullName>
    </submittedName>
</protein>
<dbReference type="Pfam" id="PF12146">
    <property type="entry name" value="Hydrolase_4"/>
    <property type="match status" value="1"/>
</dbReference>
<gene>
    <name evidence="3" type="ORF">GCM10009668_13210</name>
</gene>
<feature type="domain" description="Serine aminopeptidase S33" evidence="2">
    <location>
        <begin position="46"/>
        <end position="246"/>
    </location>
</feature>
<name>A0ABN1TRF6_9ACTN</name>
<dbReference type="InterPro" id="IPR029058">
    <property type="entry name" value="AB_hydrolase_fold"/>
</dbReference>
<accession>A0ABN1TRF6</accession>
<dbReference type="Proteomes" id="UP001501581">
    <property type="component" value="Unassembled WGS sequence"/>
</dbReference>
<dbReference type="GO" id="GO:0016787">
    <property type="term" value="F:hydrolase activity"/>
    <property type="evidence" value="ECO:0007669"/>
    <property type="project" value="UniProtKB-KW"/>
</dbReference>
<sequence>MSNGADDTPAHDPLGPAYTRTTIPLPDDDEGPVIATLVHRSAEGEHRRGAVLHVHGFADYFFQTPHADWWTARGWDFYALDLRKYGRSLLPHQTANYVADLTEYYPELDEAWRIVRGRHDRVVLSAHSTGGLTVPLWLDSRNYDPTGLVLNSPWLDMQGPWWMRTIGTTVVKQVGARRPMRQIPRSVSGLYARSLHRDHEGEFDFDLAWKPLESWPVHAGWLRAIRNGHARIHRGLSLRQPTLVLSSLRSSSPTAMGEDVHTSDIVLDVTQIRRWAPALGTHVTSVAIPDARHDVWLSREEPRATAFRELERWVQAYQ</sequence>
<comment type="caution">
    <text evidence="3">The sequence shown here is derived from an EMBL/GenBank/DDBJ whole genome shotgun (WGS) entry which is preliminary data.</text>
</comment>
<dbReference type="Gene3D" id="3.40.50.1820">
    <property type="entry name" value="alpha/beta hydrolase"/>
    <property type="match status" value="1"/>
</dbReference>
<dbReference type="RefSeq" id="WP_343992589.1">
    <property type="nucleotide sequence ID" value="NZ_BAAALG010000004.1"/>
</dbReference>
<evidence type="ECO:0000313" key="3">
    <source>
        <dbReference type="EMBL" id="GAA1097485.1"/>
    </source>
</evidence>
<keyword evidence="4" id="KW-1185">Reference proteome</keyword>
<proteinExistence type="predicted"/>
<organism evidence="3 4">
    <name type="scientific">Nocardioides dubius</name>
    <dbReference type="NCBI Taxonomy" id="317019"/>
    <lineage>
        <taxon>Bacteria</taxon>
        <taxon>Bacillati</taxon>
        <taxon>Actinomycetota</taxon>
        <taxon>Actinomycetes</taxon>
        <taxon>Propionibacteriales</taxon>
        <taxon>Nocardioidaceae</taxon>
        <taxon>Nocardioides</taxon>
    </lineage>
</organism>
<reference evidence="3 4" key="1">
    <citation type="journal article" date="2019" name="Int. J. Syst. Evol. Microbiol.">
        <title>The Global Catalogue of Microorganisms (GCM) 10K type strain sequencing project: providing services to taxonomists for standard genome sequencing and annotation.</title>
        <authorList>
            <consortium name="The Broad Institute Genomics Platform"/>
            <consortium name="The Broad Institute Genome Sequencing Center for Infectious Disease"/>
            <person name="Wu L."/>
            <person name="Ma J."/>
        </authorList>
    </citation>
    <scope>NUCLEOTIDE SEQUENCE [LARGE SCALE GENOMIC DNA]</scope>
    <source>
        <strain evidence="3 4">JCM 13008</strain>
    </source>
</reference>
<feature type="region of interest" description="Disordered" evidence="1">
    <location>
        <begin position="1"/>
        <end position="28"/>
    </location>
</feature>
<evidence type="ECO:0000256" key="1">
    <source>
        <dbReference type="SAM" id="MobiDB-lite"/>
    </source>
</evidence>